<feature type="transmembrane region" description="Helical" evidence="6">
    <location>
        <begin position="139"/>
        <end position="162"/>
    </location>
</feature>
<accession>A0A1E3B037</accession>
<dbReference type="AlphaFoldDB" id="A0A1E3B037"/>
<comment type="subcellular location">
    <subcellularLocation>
        <location evidence="1">Membrane</location>
        <topology evidence="1">Single-pass membrane protein</topology>
    </subcellularLocation>
</comment>
<dbReference type="OrthoDB" id="4779287at2759"/>
<dbReference type="Proteomes" id="UP000094569">
    <property type="component" value="Unassembled WGS sequence"/>
</dbReference>
<evidence type="ECO:0000256" key="1">
    <source>
        <dbReference type="ARBA" id="ARBA00004167"/>
    </source>
</evidence>
<keyword evidence="4 6" id="KW-0472">Membrane</keyword>
<reference evidence="7 8" key="1">
    <citation type="journal article" date="2016" name="BMC Genomics">
        <title>Comparative genomic and transcriptomic analyses of the Fuzhuan brick tea-fermentation fungus Aspergillus cristatus.</title>
        <authorList>
            <person name="Ge Y."/>
            <person name="Wang Y."/>
            <person name="Liu Y."/>
            <person name="Tan Y."/>
            <person name="Ren X."/>
            <person name="Zhang X."/>
            <person name="Hyde K.D."/>
            <person name="Liu Y."/>
            <person name="Liu Z."/>
        </authorList>
    </citation>
    <scope>NUCLEOTIDE SEQUENCE [LARGE SCALE GENOMIC DNA]</scope>
    <source>
        <strain evidence="7 8">GZAAS20.1005</strain>
    </source>
</reference>
<comment type="caution">
    <text evidence="7">The sequence shown here is derived from an EMBL/GenBank/DDBJ whole genome shotgun (WGS) entry which is preliminary data.</text>
</comment>
<evidence type="ECO:0000256" key="6">
    <source>
        <dbReference type="SAM" id="Phobius"/>
    </source>
</evidence>
<evidence type="ECO:0000313" key="8">
    <source>
        <dbReference type="Proteomes" id="UP000094569"/>
    </source>
</evidence>
<dbReference type="GO" id="GO:0016020">
    <property type="term" value="C:membrane"/>
    <property type="evidence" value="ECO:0007669"/>
    <property type="project" value="UniProtKB-SubCell"/>
</dbReference>
<dbReference type="Gene3D" id="1.20.5.510">
    <property type="entry name" value="Single helix bin"/>
    <property type="match status" value="1"/>
</dbReference>
<gene>
    <name evidence="7" type="ORF">SI65_10297</name>
</gene>
<sequence>MSGESQTGWAIRRYCPDTQNCPTGESGVNTWGDWYACCPEGTWANITSNTRCGPVDADFTPKARCANSTWTLWYAEGYFCCDNVNDLRGYYYNSNYYVGCATSSWINNASHANSDVRRAASYPNAPESTSKTSSTNKGAIAGGVVGGVCGAFIIVGIIWFLCYRRRQSKTPKNEETSNSPPLQLRTHYENIRSELGDNSRGPSELDGSLDRKEMSAATQPRQELAGSTPQKQPPSELA</sequence>
<evidence type="ECO:0000256" key="2">
    <source>
        <dbReference type="ARBA" id="ARBA00022692"/>
    </source>
</evidence>
<evidence type="ECO:0000256" key="4">
    <source>
        <dbReference type="ARBA" id="ARBA00023136"/>
    </source>
</evidence>
<keyword evidence="2 6" id="KW-0812">Transmembrane</keyword>
<feature type="compositionally biased region" description="Polar residues" evidence="5">
    <location>
        <begin position="216"/>
        <end position="230"/>
    </location>
</feature>
<dbReference type="EMBL" id="JXNT01000029">
    <property type="protein sequence ID" value="ODM14300.1"/>
    <property type="molecule type" value="Genomic_DNA"/>
</dbReference>
<dbReference type="PANTHER" id="PTHR15549">
    <property type="entry name" value="PAIRED IMMUNOGLOBULIN-LIKE TYPE 2 RECEPTOR"/>
    <property type="match status" value="1"/>
</dbReference>
<keyword evidence="8" id="KW-1185">Reference proteome</keyword>
<evidence type="ECO:0000313" key="7">
    <source>
        <dbReference type="EMBL" id="ODM14300.1"/>
    </source>
</evidence>
<keyword evidence="3 6" id="KW-1133">Transmembrane helix</keyword>
<dbReference type="PANTHER" id="PTHR15549:SF26">
    <property type="entry name" value="AXIAL BUDDING PATTERN PROTEIN 2-RELATED"/>
    <property type="match status" value="1"/>
</dbReference>
<dbReference type="GO" id="GO:0071944">
    <property type="term" value="C:cell periphery"/>
    <property type="evidence" value="ECO:0007669"/>
    <property type="project" value="UniProtKB-ARBA"/>
</dbReference>
<feature type="region of interest" description="Disordered" evidence="5">
    <location>
        <begin position="190"/>
        <end position="238"/>
    </location>
</feature>
<evidence type="ECO:0000256" key="3">
    <source>
        <dbReference type="ARBA" id="ARBA00022989"/>
    </source>
</evidence>
<dbReference type="InterPro" id="IPR051694">
    <property type="entry name" value="Immunoregulatory_rcpt-like"/>
</dbReference>
<name>A0A1E3B037_ASPCR</name>
<proteinExistence type="predicted"/>
<evidence type="ECO:0000256" key="5">
    <source>
        <dbReference type="SAM" id="MobiDB-lite"/>
    </source>
</evidence>
<dbReference type="VEuPathDB" id="FungiDB:SI65_10297"/>
<protein>
    <submittedName>
        <fullName evidence="7">Uncharacterized protein</fullName>
    </submittedName>
</protein>
<organism evidence="7 8">
    <name type="scientific">Aspergillus cristatus</name>
    <name type="common">Chinese Fuzhuan brick tea-fermentation fungus</name>
    <name type="synonym">Eurotium cristatum</name>
    <dbReference type="NCBI Taxonomy" id="573508"/>
    <lineage>
        <taxon>Eukaryota</taxon>
        <taxon>Fungi</taxon>
        <taxon>Dikarya</taxon>
        <taxon>Ascomycota</taxon>
        <taxon>Pezizomycotina</taxon>
        <taxon>Eurotiomycetes</taxon>
        <taxon>Eurotiomycetidae</taxon>
        <taxon>Eurotiales</taxon>
        <taxon>Aspergillaceae</taxon>
        <taxon>Aspergillus</taxon>
        <taxon>Aspergillus subgen. Aspergillus</taxon>
    </lineage>
</organism>